<dbReference type="EMBL" id="BAAANS010000047">
    <property type="protein sequence ID" value="GAA2113931.1"/>
    <property type="molecule type" value="Genomic_DNA"/>
</dbReference>
<evidence type="ECO:0000313" key="2">
    <source>
        <dbReference type="EMBL" id="GAA2113931.1"/>
    </source>
</evidence>
<gene>
    <name evidence="2" type="ORF">GCM10009759_57830</name>
</gene>
<accession>A0ABP5J9J2</accession>
<proteinExistence type="predicted"/>
<reference evidence="3" key="1">
    <citation type="journal article" date="2019" name="Int. J. Syst. Evol. Microbiol.">
        <title>The Global Catalogue of Microorganisms (GCM) 10K type strain sequencing project: providing services to taxonomists for standard genome sequencing and annotation.</title>
        <authorList>
            <consortium name="The Broad Institute Genomics Platform"/>
            <consortium name="The Broad Institute Genome Sequencing Center for Infectious Disease"/>
            <person name="Wu L."/>
            <person name="Ma J."/>
        </authorList>
    </citation>
    <scope>NUCLEOTIDE SEQUENCE [LARGE SCALE GENOMIC DNA]</scope>
    <source>
        <strain evidence="3">JCM 14559</strain>
    </source>
</reference>
<comment type="caution">
    <text evidence="2">The sequence shown here is derived from an EMBL/GenBank/DDBJ whole genome shotgun (WGS) entry which is preliminary data.</text>
</comment>
<evidence type="ECO:0000256" key="1">
    <source>
        <dbReference type="SAM" id="MobiDB-lite"/>
    </source>
</evidence>
<dbReference type="Proteomes" id="UP001500897">
    <property type="component" value="Unassembled WGS sequence"/>
</dbReference>
<evidence type="ECO:0000313" key="3">
    <source>
        <dbReference type="Proteomes" id="UP001500897"/>
    </source>
</evidence>
<name>A0ABP5J9J2_9ACTN</name>
<protein>
    <submittedName>
        <fullName evidence="2">Uncharacterized protein</fullName>
    </submittedName>
</protein>
<organism evidence="2 3">
    <name type="scientific">Kitasatospora saccharophila</name>
    <dbReference type="NCBI Taxonomy" id="407973"/>
    <lineage>
        <taxon>Bacteria</taxon>
        <taxon>Bacillati</taxon>
        <taxon>Actinomycetota</taxon>
        <taxon>Actinomycetes</taxon>
        <taxon>Kitasatosporales</taxon>
        <taxon>Streptomycetaceae</taxon>
        <taxon>Kitasatospora</taxon>
    </lineage>
</organism>
<feature type="region of interest" description="Disordered" evidence="1">
    <location>
        <begin position="99"/>
        <end position="140"/>
    </location>
</feature>
<keyword evidence="3" id="KW-1185">Reference proteome</keyword>
<sequence>MPDDFAGVLPAPAPEVVGAAVGAAAGVLAAAGGTVTAADALEPAEAEPPPSQAVSDRQAAAATRAMAEIFRTRMVLFFSVGRPARGERVRQEARALLPDMRFPQPPPGFGPHGVPVPQQTRAPAGPGPPSPERVTVRIPT</sequence>